<dbReference type="OMA" id="NKMAYGC"/>
<evidence type="ECO:0000256" key="12">
    <source>
        <dbReference type="ARBA" id="ARBA00059534"/>
    </source>
</evidence>
<feature type="domain" description="C2H2-type" evidence="18">
    <location>
        <begin position="148"/>
        <end position="175"/>
    </location>
</feature>
<evidence type="ECO:0000256" key="16">
    <source>
        <dbReference type="PROSITE-ProRule" id="PRU00042"/>
    </source>
</evidence>
<comment type="similarity">
    <text evidence="2">Belongs to the krueppel C2H2-type zinc-finger protein family.</text>
</comment>
<dbReference type="GO" id="GO:0001817">
    <property type="term" value="P:regulation of cytokine production"/>
    <property type="evidence" value="ECO:0007669"/>
    <property type="project" value="TreeGrafter"/>
</dbReference>
<keyword evidence="7" id="KW-0805">Transcription regulation</keyword>
<dbReference type="Proteomes" id="UP000005225">
    <property type="component" value="Unassembled WGS sequence"/>
</dbReference>
<evidence type="ECO:0000256" key="13">
    <source>
        <dbReference type="ARBA" id="ARBA00066068"/>
    </source>
</evidence>
<accession>H0X699</accession>
<dbReference type="GO" id="GO:0016604">
    <property type="term" value="C:nuclear body"/>
    <property type="evidence" value="ECO:0007669"/>
    <property type="project" value="Ensembl"/>
</dbReference>
<dbReference type="SMART" id="SM00355">
    <property type="entry name" value="ZnF_C2H2"/>
    <property type="match status" value="7"/>
</dbReference>
<evidence type="ECO:0000256" key="3">
    <source>
        <dbReference type="ARBA" id="ARBA00022723"/>
    </source>
</evidence>
<dbReference type="GO" id="GO:0001227">
    <property type="term" value="F:DNA-binding transcription repressor activity, RNA polymerase II-specific"/>
    <property type="evidence" value="ECO:0007669"/>
    <property type="project" value="TreeGrafter"/>
</dbReference>
<dbReference type="PROSITE" id="PS00028">
    <property type="entry name" value="ZINC_FINGER_C2H2_1"/>
    <property type="match status" value="7"/>
</dbReference>
<dbReference type="FunCoup" id="H0X699">
    <property type="interactions" value="1269"/>
</dbReference>
<evidence type="ECO:0000256" key="10">
    <source>
        <dbReference type="ARBA" id="ARBA00023163"/>
    </source>
</evidence>
<dbReference type="PANTHER" id="PTHR24399">
    <property type="entry name" value="ZINC FINGER AND BTB DOMAIN-CONTAINING"/>
    <property type="match status" value="1"/>
</dbReference>
<dbReference type="GO" id="GO:0008270">
    <property type="term" value="F:zinc ion binding"/>
    <property type="evidence" value="ECO:0007669"/>
    <property type="project" value="UniProtKB-KW"/>
</dbReference>
<dbReference type="PANTHER" id="PTHR24399:SF31">
    <property type="entry name" value="ZINC FINGER PROTEIN PLAGL1"/>
    <property type="match status" value="1"/>
</dbReference>
<keyword evidence="4" id="KW-0677">Repeat</keyword>
<reference evidence="19" key="3">
    <citation type="submission" date="2025-09" db="UniProtKB">
        <authorList>
            <consortium name="Ensembl"/>
        </authorList>
    </citation>
    <scope>IDENTIFICATION</scope>
</reference>
<keyword evidence="10" id="KW-0804">Transcription</keyword>
<feature type="domain" description="C2H2-type" evidence="18">
    <location>
        <begin position="184"/>
        <end position="211"/>
    </location>
</feature>
<comment type="function">
    <text evidence="12">Acts as a transcriptional activator. Involved in the transcriptional regulation of type 1 receptor for pituitary adenylate cyclase-activating polypeptide.</text>
</comment>
<dbReference type="EMBL" id="AAQR03075605">
    <property type="status" value="NOT_ANNOTATED_CDS"/>
    <property type="molecule type" value="Genomic_DNA"/>
</dbReference>
<dbReference type="FunFam" id="3.30.160.60:FF:000425">
    <property type="entry name" value="PLAG1 like zinc finger 1"/>
    <property type="match status" value="1"/>
</dbReference>
<keyword evidence="5 16" id="KW-0863">Zinc-finger</keyword>
<evidence type="ECO:0000256" key="14">
    <source>
        <dbReference type="ARBA" id="ARBA00074905"/>
    </source>
</evidence>
<proteinExistence type="inferred from homology"/>
<dbReference type="AlphaFoldDB" id="H0X699"/>
<evidence type="ECO:0000256" key="9">
    <source>
        <dbReference type="ARBA" id="ARBA00023159"/>
    </source>
</evidence>
<dbReference type="Gene3D" id="3.30.160.60">
    <property type="entry name" value="Classic Zinc Finger"/>
    <property type="match status" value="6"/>
</dbReference>
<dbReference type="HOGENOM" id="CLU_002678_66_1_1"/>
<name>H0X699_OTOGA</name>
<dbReference type="FunFam" id="3.30.160.60:FF:000231">
    <property type="entry name" value="PLAG1 like zinc finger 2"/>
    <property type="match status" value="1"/>
</dbReference>
<dbReference type="eggNOG" id="KOG1721">
    <property type="taxonomic scope" value="Eukaryota"/>
</dbReference>
<evidence type="ECO:0000259" key="18">
    <source>
        <dbReference type="PROSITE" id="PS50157"/>
    </source>
</evidence>
<evidence type="ECO:0000313" key="19">
    <source>
        <dbReference type="Ensembl" id="ENSOGAP00000010869.2"/>
    </source>
</evidence>
<dbReference type="GO" id="GO:0001228">
    <property type="term" value="F:DNA-binding transcription activator activity, RNA polymerase II-specific"/>
    <property type="evidence" value="ECO:0007669"/>
    <property type="project" value="Ensembl"/>
</dbReference>
<dbReference type="GO" id="GO:0005794">
    <property type="term" value="C:Golgi apparatus"/>
    <property type="evidence" value="ECO:0007669"/>
    <property type="project" value="Ensembl"/>
</dbReference>
<sequence>TETVFFSVLKWQSAWSAPLKKKLGEDKSMATFFCQLCGKTFLTLEKFTVHNYSHSRERPFKCSQPECGKAFVSRYKLMRHMATHSPQKTHQCAHCEKTFNRKDHLKNHLQTHDPNKMAYGCEECGKKYNTMLGYKRHLALHAASSGDLTCGVCALEVGSTEVLLDHLKAHAEEKPHSATKEKKHQCDHCERCFYTRKDVRRHLVVHTGCKDFLCQFCAQRFGRKDHLTRHTKKTHSQELMKESLQTGDLLSTFQTISPSFQLKAAPLSPFPIGAPAQDGLVSSLPPEVHEFTLELTDQAVPPMQILAEPITSLHPFLSPNSPPPVLPDHKYSAASTSYSPPLVSLPLKADTKGFCNINLFEDLLLQEPQSPHKLSPGFELAKGSAGKVILPKELPADAVNITIPASLDLSSLLGFWQLSTPTPQNAFGNNTITLGPPQQQQPQLQPQPQQQPQQQQKPPRAVGTVSLGKLPLPPAPHVFSGGSTSAILPHFHHAFR</sequence>
<dbReference type="InterPro" id="IPR013087">
    <property type="entry name" value="Znf_C2H2_type"/>
</dbReference>
<keyword evidence="8" id="KW-0238">DNA-binding</keyword>
<dbReference type="Pfam" id="PF00096">
    <property type="entry name" value="zf-C2H2"/>
    <property type="match status" value="2"/>
</dbReference>
<keyword evidence="20" id="KW-1185">Reference proteome</keyword>
<feature type="compositionally biased region" description="Low complexity" evidence="17">
    <location>
        <begin position="436"/>
        <end position="459"/>
    </location>
</feature>
<reference evidence="19" key="2">
    <citation type="submission" date="2025-08" db="UniProtKB">
        <authorList>
            <consortium name="Ensembl"/>
        </authorList>
    </citation>
    <scope>IDENTIFICATION</scope>
</reference>
<organism evidence="19 20">
    <name type="scientific">Otolemur garnettii</name>
    <name type="common">Small-eared galago</name>
    <name type="synonym">Garnett's greater bushbaby</name>
    <dbReference type="NCBI Taxonomy" id="30611"/>
    <lineage>
        <taxon>Eukaryota</taxon>
        <taxon>Metazoa</taxon>
        <taxon>Chordata</taxon>
        <taxon>Craniata</taxon>
        <taxon>Vertebrata</taxon>
        <taxon>Euteleostomi</taxon>
        <taxon>Mammalia</taxon>
        <taxon>Eutheria</taxon>
        <taxon>Euarchontoglires</taxon>
        <taxon>Primates</taxon>
        <taxon>Strepsirrhini</taxon>
        <taxon>Lorisiformes</taxon>
        <taxon>Galagidae</taxon>
        <taxon>Otolemur</taxon>
    </lineage>
</organism>
<evidence type="ECO:0000256" key="6">
    <source>
        <dbReference type="ARBA" id="ARBA00022833"/>
    </source>
</evidence>
<dbReference type="EMBL" id="AAQR03075606">
    <property type="status" value="NOT_ANNOTATED_CDS"/>
    <property type="molecule type" value="Genomic_DNA"/>
</dbReference>
<keyword evidence="11" id="KW-0539">Nucleus</keyword>
<dbReference type="InterPro" id="IPR036236">
    <property type="entry name" value="Znf_C2H2_sf"/>
</dbReference>
<feature type="domain" description="C2H2-type" evidence="18">
    <location>
        <begin position="60"/>
        <end position="89"/>
    </location>
</feature>
<evidence type="ECO:0000256" key="2">
    <source>
        <dbReference type="ARBA" id="ARBA00006991"/>
    </source>
</evidence>
<dbReference type="GO" id="GO:0000978">
    <property type="term" value="F:RNA polymerase II cis-regulatory region sequence-specific DNA binding"/>
    <property type="evidence" value="ECO:0007669"/>
    <property type="project" value="TreeGrafter"/>
</dbReference>
<feature type="domain" description="C2H2-type" evidence="18">
    <location>
        <begin position="32"/>
        <end position="59"/>
    </location>
</feature>
<evidence type="ECO:0000256" key="11">
    <source>
        <dbReference type="ARBA" id="ARBA00023242"/>
    </source>
</evidence>
<dbReference type="Ensembl" id="ENSOGAT00000012151.2">
    <property type="protein sequence ID" value="ENSOGAP00000010869.2"/>
    <property type="gene ID" value="ENSOGAG00000012149.2"/>
</dbReference>
<feature type="region of interest" description="Disordered" evidence="17">
    <location>
        <begin position="426"/>
        <end position="483"/>
    </location>
</feature>
<feature type="domain" description="C2H2-type" evidence="18">
    <location>
        <begin position="212"/>
        <end position="240"/>
    </location>
</feature>
<evidence type="ECO:0000256" key="5">
    <source>
        <dbReference type="ARBA" id="ARBA00022771"/>
    </source>
</evidence>
<evidence type="ECO:0000256" key="7">
    <source>
        <dbReference type="ARBA" id="ARBA00023015"/>
    </source>
</evidence>
<keyword evidence="6" id="KW-0862">Zinc</keyword>
<dbReference type="FunFam" id="3.30.160.60:FF:000600">
    <property type="entry name" value="PLAG1 like zinc finger 2"/>
    <property type="match status" value="1"/>
</dbReference>
<dbReference type="SUPFAM" id="SSF57667">
    <property type="entry name" value="beta-beta-alpha zinc fingers"/>
    <property type="match status" value="3"/>
</dbReference>
<dbReference type="InParanoid" id="H0X699"/>
<comment type="subcellular location">
    <subcellularLocation>
        <location evidence="1">Nucleus</location>
    </subcellularLocation>
</comment>
<dbReference type="STRING" id="30611.ENSOGAP00000010869"/>
<dbReference type="GO" id="GO:0002682">
    <property type="term" value="P:regulation of immune system process"/>
    <property type="evidence" value="ECO:0007669"/>
    <property type="project" value="TreeGrafter"/>
</dbReference>
<evidence type="ECO:0000256" key="17">
    <source>
        <dbReference type="SAM" id="MobiDB-lite"/>
    </source>
</evidence>
<feature type="domain" description="C2H2-type" evidence="18">
    <location>
        <begin position="90"/>
        <end position="117"/>
    </location>
</feature>
<reference evidence="20" key="1">
    <citation type="submission" date="2011-03" db="EMBL/GenBank/DDBJ databases">
        <title>Version 3 of the genome sequence of Otolemur garnettii (Bushbaby).</title>
        <authorList>
            <consortium name="The Broad Institute Genome Sequencing Platform"/>
            <person name="Di Palma F."/>
            <person name="Johnson J."/>
            <person name="Lander E.S."/>
            <person name="Lindblad-Toh K."/>
            <person name="Jaffe D.B."/>
            <person name="Gnerre S."/>
            <person name="MacCallum I."/>
            <person name="Przybylski D."/>
            <person name="Ribeiro F.J."/>
            <person name="Burton J.N."/>
            <person name="Walker B.J."/>
            <person name="Sharpe T."/>
            <person name="Hall G."/>
        </authorList>
    </citation>
    <scope>NUCLEOTIDE SEQUENCE [LARGE SCALE GENOMIC DNA]</scope>
</reference>
<dbReference type="FunFam" id="3.30.160.60:FF:000256">
    <property type="entry name" value="PLAG1 like zinc finger 2"/>
    <property type="match status" value="1"/>
</dbReference>
<dbReference type="FunFam" id="3.30.160.60:FF:000482">
    <property type="entry name" value="PLAG1 like zinc finger 1"/>
    <property type="match status" value="1"/>
</dbReference>
<feature type="domain" description="C2H2-type" evidence="18">
    <location>
        <begin position="119"/>
        <end position="146"/>
    </location>
</feature>
<evidence type="ECO:0000256" key="4">
    <source>
        <dbReference type="ARBA" id="ARBA00022737"/>
    </source>
</evidence>
<evidence type="ECO:0000256" key="15">
    <source>
        <dbReference type="ARBA" id="ARBA00075312"/>
    </source>
</evidence>
<keyword evidence="9" id="KW-0010">Activator</keyword>
<evidence type="ECO:0000256" key="8">
    <source>
        <dbReference type="ARBA" id="ARBA00023125"/>
    </source>
</evidence>
<dbReference type="GeneTree" id="ENSGT00940000162004"/>
<evidence type="ECO:0000313" key="20">
    <source>
        <dbReference type="Proteomes" id="UP000005225"/>
    </source>
</evidence>
<protein>
    <recommendedName>
        <fullName evidence="14">Zinc finger protein PLAGL1</fullName>
    </recommendedName>
    <alternativeName>
        <fullName evidence="15">Pleiomorphic adenoma-like protein 1</fullName>
    </alternativeName>
</protein>
<keyword evidence="3" id="KW-0479">Metal-binding</keyword>
<dbReference type="PROSITE" id="PS50157">
    <property type="entry name" value="ZINC_FINGER_C2H2_2"/>
    <property type="match status" value="7"/>
</dbReference>
<comment type="subunit">
    <text evidence="13">Interacts with THRSP.</text>
</comment>
<evidence type="ECO:0000256" key="1">
    <source>
        <dbReference type="ARBA" id="ARBA00004123"/>
    </source>
</evidence>